<feature type="non-terminal residue" evidence="1">
    <location>
        <position position="226"/>
    </location>
</feature>
<name>A0A835H912_9MAGN</name>
<dbReference type="OrthoDB" id="439808at2759"/>
<proteinExistence type="predicted"/>
<sequence length="226" mass="25156">MTSKAIIQQIIFIVSGFHNYFDCNQQGPTKQTVMAWEECIKLRRNRTLRGKARGPTLEAPVTTSQSLTTTNKDLHTLNMENFMYVIVVQVQQGVINPYLGQQYLQIYGVPSSLNAAIYPYGQSHQPLPSNQGYTAIHGYTMPGHHIVQFSGANVNALTAAHIPTNQAPYPAERTKQANDNVEFAGEVQFQIKSLNRSGDTNSIRYVGNIESLSEKIDMTDVFATDT</sequence>
<accession>A0A835H912</accession>
<organism evidence="1 2">
    <name type="scientific">Coptis chinensis</name>
    <dbReference type="NCBI Taxonomy" id="261450"/>
    <lineage>
        <taxon>Eukaryota</taxon>
        <taxon>Viridiplantae</taxon>
        <taxon>Streptophyta</taxon>
        <taxon>Embryophyta</taxon>
        <taxon>Tracheophyta</taxon>
        <taxon>Spermatophyta</taxon>
        <taxon>Magnoliopsida</taxon>
        <taxon>Ranunculales</taxon>
        <taxon>Ranunculaceae</taxon>
        <taxon>Coptidoideae</taxon>
        <taxon>Coptis</taxon>
    </lineage>
</organism>
<evidence type="ECO:0000313" key="2">
    <source>
        <dbReference type="Proteomes" id="UP000631114"/>
    </source>
</evidence>
<evidence type="ECO:0000313" key="1">
    <source>
        <dbReference type="EMBL" id="KAF9593823.1"/>
    </source>
</evidence>
<dbReference type="EMBL" id="JADFTS010000008">
    <property type="protein sequence ID" value="KAF9593823.1"/>
    <property type="molecule type" value="Genomic_DNA"/>
</dbReference>
<dbReference type="Proteomes" id="UP000631114">
    <property type="component" value="Unassembled WGS sequence"/>
</dbReference>
<keyword evidence="2" id="KW-1185">Reference proteome</keyword>
<gene>
    <name evidence="1" type="ORF">IFM89_025532</name>
</gene>
<dbReference type="AlphaFoldDB" id="A0A835H912"/>
<comment type="caution">
    <text evidence="1">The sequence shown here is derived from an EMBL/GenBank/DDBJ whole genome shotgun (WGS) entry which is preliminary data.</text>
</comment>
<reference evidence="1 2" key="1">
    <citation type="submission" date="2020-10" db="EMBL/GenBank/DDBJ databases">
        <title>The Coptis chinensis genome and diversification of protoberbering-type alkaloids.</title>
        <authorList>
            <person name="Wang B."/>
            <person name="Shu S."/>
            <person name="Song C."/>
            <person name="Liu Y."/>
        </authorList>
    </citation>
    <scope>NUCLEOTIDE SEQUENCE [LARGE SCALE GENOMIC DNA]</scope>
    <source>
        <strain evidence="1">HL-2020</strain>
        <tissue evidence="1">Leaf</tissue>
    </source>
</reference>
<protein>
    <submittedName>
        <fullName evidence="1">Uncharacterized protein</fullName>
    </submittedName>
</protein>